<sequence length="237" mass="24830">MTENVGVAEAAPPGATATTAVVVATPWCRFDDVLGAAAADRLLEEGCHALMTEVRDRGAEAEAGIPPVWRCADQTARFPSLAAAVTRLAPLAMTLLGIPVPDARVSFGLTMHNELAGHEQAQQAPVRDSSGAGTGTGTGAGTGSGSGSGDPGRITFLYHLHRRPRGFTGGQTRIFDSAVREGLPGIAESFRDVQPDHDSLVFFPSDAWYRVRPVTSPSAKLLDSRFAFHGRLGAAAR</sequence>
<dbReference type="Gene3D" id="2.60.120.620">
    <property type="entry name" value="q2cbj1_9rhob like domain"/>
    <property type="match status" value="1"/>
</dbReference>
<name>A0ABN3X0A7_STRTU</name>
<evidence type="ECO:0000313" key="4">
    <source>
        <dbReference type="Proteomes" id="UP001501102"/>
    </source>
</evidence>
<evidence type="ECO:0000259" key="2">
    <source>
        <dbReference type="Pfam" id="PF13640"/>
    </source>
</evidence>
<feature type="region of interest" description="Disordered" evidence="1">
    <location>
        <begin position="119"/>
        <end position="150"/>
    </location>
</feature>
<dbReference type="Pfam" id="PF13640">
    <property type="entry name" value="2OG-FeII_Oxy_3"/>
    <property type="match status" value="1"/>
</dbReference>
<evidence type="ECO:0000313" key="3">
    <source>
        <dbReference type="EMBL" id="GAA2933264.1"/>
    </source>
</evidence>
<dbReference type="InterPro" id="IPR044862">
    <property type="entry name" value="Pro_4_hyd_alph_FE2OG_OXY"/>
</dbReference>
<dbReference type="EMBL" id="BAAAXZ010000117">
    <property type="protein sequence ID" value="GAA2933264.1"/>
    <property type="molecule type" value="Genomic_DNA"/>
</dbReference>
<feature type="domain" description="Prolyl 4-hydroxylase alpha subunit Fe(2+) 2OG dioxygenase" evidence="2">
    <location>
        <begin position="152"/>
        <end position="226"/>
    </location>
</feature>
<accession>A0ABN3X0A7</accession>
<proteinExistence type="predicted"/>
<organism evidence="3 4">
    <name type="scientific">Streptomyces thioluteus</name>
    <dbReference type="NCBI Taxonomy" id="66431"/>
    <lineage>
        <taxon>Bacteria</taxon>
        <taxon>Bacillati</taxon>
        <taxon>Actinomycetota</taxon>
        <taxon>Actinomycetes</taxon>
        <taxon>Kitasatosporales</taxon>
        <taxon>Streptomycetaceae</taxon>
        <taxon>Streptomyces</taxon>
    </lineage>
</organism>
<feature type="compositionally biased region" description="Gly residues" evidence="1">
    <location>
        <begin position="132"/>
        <end position="150"/>
    </location>
</feature>
<dbReference type="Proteomes" id="UP001501102">
    <property type="component" value="Unassembled WGS sequence"/>
</dbReference>
<protein>
    <submittedName>
        <fullName evidence="3">2OG-Fe(II) oxygenase</fullName>
    </submittedName>
</protein>
<keyword evidence="4" id="KW-1185">Reference proteome</keyword>
<dbReference type="RefSeq" id="WP_344963907.1">
    <property type="nucleotide sequence ID" value="NZ_BAAAXZ010000117.1"/>
</dbReference>
<reference evidence="3 4" key="1">
    <citation type="journal article" date="2019" name="Int. J. Syst. Evol. Microbiol.">
        <title>The Global Catalogue of Microorganisms (GCM) 10K type strain sequencing project: providing services to taxonomists for standard genome sequencing and annotation.</title>
        <authorList>
            <consortium name="The Broad Institute Genomics Platform"/>
            <consortium name="The Broad Institute Genome Sequencing Center for Infectious Disease"/>
            <person name="Wu L."/>
            <person name="Ma J."/>
        </authorList>
    </citation>
    <scope>NUCLEOTIDE SEQUENCE [LARGE SCALE GENOMIC DNA]</scope>
    <source>
        <strain evidence="3 4">JCM 4087</strain>
    </source>
</reference>
<evidence type="ECO:0000256" key="1">
    <source>
        <dbReference type="SAM" id="MobiDB-lite"/>
    </source>
</evidence>
<comment type="caution">
    <text evidence="3">The sequence shown here is derived from an EMBL/GenBank/DDBJ whole genome shotgun (WGS) entry which is preliminary data.</text>
</comment>
<gene>
    <name evidence="3" type="ORF">GCM10020221_31290</name>
</gene>